<dbReference type="AlphaFoldDB" id="A0ABD1YBS8"/>
<reference evidence="1 2" key="1">
    <citation type="submission" date="2024-09" db="EMBL/GenBank/DDBJ databases">
        <title>Chromosome-scale assembly of Riccia fluitans.</title>
        <authorList>
            <person name="Paukszto L."/>
            <person name="Sawicki J."/>
            <person name="Karawczyk K."/>
            <person name="Piernik-Szablinska J."/>
            <person name="Szczecinska M."/>
            <person name="Mazdziarz M."/>
        </authorList>
    </citation>
    <scope>NUCLEOTIDE SEQUENCE [LARGE SCALE GENOMIC DNA]</scope>
    <source>
        <strain evidence="1">Rf_01</strain>
        <tissue evidence="1">Aerial parts of the thallus</tissue>
    </source>
</reference>
<gene>
    <name evidence="1" type="ORF">R1flu_008395</name>
</gene>
<keyword evidence="2" id="KW-1185">Reference proteome</keyword>
<protein>
    <submittedName>
        <fullName evidence="1">Uncharacterized protein</fullName>
    </submittedName>
</protein>
<organism evidence="1 2">
    <name type="scientific">Riccia fluitans</name>
    <dbReference type="NCBI Taxonomy" id="41844"/>
    <lineage>
        <taxon>Eukaryota</taxon>
        <taxon>Viridiplantae</taxon>
        <taxon>Streptophyta</taxon>
        <taxon>Embryophyta</taxon>
        <taxon>Marchantiophyta</taxon>
        <taxon>Marchantiopsida</taxon>
        <taxon>Marchantiidae</taxon>
        <taxon>Marchantiales</taxon>
        <taxon>Ricciaceae</taxon>
        <taxon>Riccia</taxon>
    </lineage>
</organism>
<proteinExistence type="predicted"/>
<name>A0ABD1YBS8_9MARC</name>
<accession>A0ABD1YBS8</accession>
<dbReference type="Proteomes" id="UP001605036">
    <property type="component" value="Unassembled WGS sequence"/>
</dbReference>
<dbReference type="EMBL" id="JBHFFA010000005">
    <property type="protein sequence ID" value="KAL2624150.1"/>
    <property type="molecule type" value="Genomic_DNA"/>
</dbReference>
<evidence type="ECO:0000313" key="1">
    <source>
        <dbReference type="EMBL" id="KAL2624150.1"/>
    </source>
</evidence>
<comment type="caution">
    <text evidence="1">The sequence shown here is derived from an EMBL/GenBank/DDBJ whole genome shotgun (WGS) entry which is preliminary data.</text>
</comment>
<evidence type="ECO:0000313" key="2">
    <source>
        <dbReference type="Proteomes" id="UP001605036"/>
    </source>
</evidence>
<sequence>MHAGGGEGGKRVLVHGASITWFSVTSTRLISLSGASGCIERRLLLRLALPVRERNISSGITHSGGSSQLGSLGPPEGASLHTSLSWQLVQALTGGTPGPPMATHALRISWALRDLQPSVTVQLRELKAHCELFLFELTSFTKGGHHVVNNVVPIMGRYPRSTLVGVPVACRHLVVPVRSLRFLIAILFTLVQDRSLSLLLDLVRHVASSPVTGPLPPVPTQPSLLSLCNIDSRSP</sequence>